<organism evidence="1 2">
    <name type="scientific">Nephila pilipes</name>
    <name type="common">Giant wood spider</name>
    <name type="synonym">Nephila maculata</name>
    <dbReference type="NCBI Taxonomy" id="299642"/>
    <lineage>
        <taxon>Eukaryota</taxon>
        <taxon>Metazoa</taxon>
        <taxon>Ecdysozoa</taxon>
        <taxon>Arthropoda</taxon>
        <taxon>Chelicerata</taxon>
        <taxon>Arachnida</taxon>
        <taxon>Araneae</taxon>
        <taxon>Araneomorphae</taxon>
        <taxon>Entelegynae</taxon>
        <taxon>Araneoidea</taxon>
        <taxon>Nephilidae</taxon>
        <taxon>Nephila</taxon>
    </lineage>
</organism>
<dbReference type="EMBL" id="BMAW01080656">
    <property type="protein sequence ID" value="GFU20639.1"/>
    <property type="molecule type" value="Genomic_DNA"/>
</dbReference>
<name>A0A8X6QIF3_NEPPI</name>
<accession>A0A8X6QIF3</accession>
<keyword evidence="2" id="KW-1185">Reference proteome</keyword>
<evidence type="ECO:0000313" key="1">
    <source>
        <dbReference type="EMBL" id="GFU20639.1"/>
    </source>
</evidence>
<gene>
    <name evidence="1" type="ORF">NPIL_371261</name>
</gene>
<proteinExistence type="predicted"/>
<protein>
    <submittedName>
        <fullName evidence="1">Uncharacterized protein</fullName>
    </submittedName>
</protein>
<evidence type="ECO:0000313" key="2">
    <source>
        <dbReference type="Proteomes" id="UP000887013"/>
    </source>
</evidence>
<comment type="caution">
    <text evidence="1">The sequence shown here is derived from an EMBL/GenBank/DDBJ whole genome shotgun (WGS) entry which is preliminary data.</text>
</comment>
<sequence length="92" mass="10341">MSHLGCLITSDGLFHLFEHSFNRKLKKPLSSNINIQIAAIENTGPKSLAKFFERIIKKMEKANNVKMLAPGLMTDVSLMGSITKKRKLVLTR</sequence>
<dbReference type="AlphaFoldDB" id="A0A8X6QIF3"/>
<dbReference type="OrthoDB" id="30195at2759"/>
<reference evidence="1" key="1">
    <citation type="submission" date="2020-08" db="EMBL/GenBank/DDBJ databases">
        <title>Multicomponent nature underlies the extraordinary mechanical properties of spider dragline silk.</title>
        <authorList>
            <person name="Kono N."/>
            <person name="Nakamura H."/>
            <person name="Mori M."/>
            <person name="Yoshida Y."/>
            <person name="Ohtoshi R."/>
            <person name="Malay A.D."/>
            <person name="Moran D.A.P."/>
            <person name="Tomita M."/>
            <person name="Numata K."/>
            <person name="Arakawa K."/>
        </authorList>
    </citation>
    <scope>NUCLEOTIDE SEQUENCE</scope>
</reference>
<dbReference type="Proteomes" id="UP000887013">
    <property type="component" value="Unassembled WGS sequence"/>
</dbReference>